<comment type="subcellular location">
    <subcellularLocation>
        <location evidence="16">Cell membrane</location>
        <topology evidence="16">Single-pass type I membrane protein</topology>
        <orientation evidence="16">Extracellular side</orientation>
    </subcellularLocation>
</comment>
<dbReference type="GO" id="GO:0010106">
    <property type="term" value="P:cellular response to iron ion starvation"/>
    <property type="evidence" value="ECO:0007669"/>
    <property type="project" value="TreeGrafter"/>
</dbReference>
<dbReference type="Pfam" id="PF00394">
    <property type="entry name" value="Cu-oxidase"/>
    <property type="match status" value="1"/>
</dbReference>
<keyword evidence="11" id="KW-0408">Iron</keyword>
<dbReference type="FunFam" id="2.60.40.420:FF:000025">
    <property type="entry name" value="FET5p Multicopper oxidase"/>
    <property type="match status" value="1"/>
</dbReference>
<dbReference type="Pfam" id="PF07732">
    <property type="entry name" value="Cu-oxidase_3"/>
    <property type="match status" value="1"/>
</dbReference>
<evidence type="ECO:0000256" key="15">
    <source>
        <dbReference type="ARBA" id="ARBA00023180"/>
    </source>
</evidence>
<dbReference type="CDD" id="cd13899">
    <property type="entry name" value="CuRO_3_Fet3p"/>
    <property type="match status" value="1"/>
</dbReference>
<evidence type="ECO:0000256" key="1">
    <source>
        <dbReference type="ARBA" id="ARBA00010609"/>
    </source>
</evidence>
<dbReference type="CDD" id="cd13851">
    <property type="entry name" value="CuRO_1_Fet3p"/>
    <property type="match status" value="1"/>
</dbReference>
<dbReference type="CDD" id="cd13877">
    <property type="entry name" value="CuRO_2_Fet3p_like"/>
    <property type="match status" value="1"/>
</dbReference>
<dbReference type="FunFam" id="2.60.40.420:FF:000024">
    <property type="entry name" value="FET5p Multicopper oxidase"/>
    <property type="match status" value="1"/>
</dbReference>
<dbReference type="GO" id="GO:0033215">
    <property type="term" value="P:reductive iron assimilation"/>
    <property type="evidence" value="ECO:0007669"/>
    <property type="project" value="TreeGrafter"/>
</dbReference>
<keyword evidence="8" id="KW-0677">Repeat</keyword>
<dbReference type="InterPro" id="IPR011706">
    <property type="entry name" value="Cu-oxidase_C"/>
</dbReference>
<evidence type="ECO:0000256" key="4">
    <source>
        <dbReference type="ARBA" id="ARBA00022496"/>
    </source>
</evidence>
<keyword evidence="2" id="KW-0813">Transport</keyword>
<evidence type="ECO:0000256" key="18">
    <source>
        <dbReference type="SAM" id="SignalP"/>
    </source>
</evidence>
<dbReference type="SUPFAM" id="SSF49503">
    <property type="entry name" value="Cupredoxins"/>
    <property type="match status" value="3"/>
</dbReference>
<keyword evidence="13" id="KW-0406">Ion transport</keyword>
<evidence type="ECO:0000256" key="16">
    <source>
        <dbReference type="ARBA" id="ARBA00037814"/>
    </source>
</evidence>
<dbReference type="InterPro" id="IPR008972">
    <property type="entry name" value="Cupredoxin"/>
</dbReference>
<gene>
    <name evidence="22" type="ORF">K432DRAFT_250024</name>
</gene>
<keyword evidence="6" id="KW-0479">Metal-binding</keyword>
<dbReference type="PROSITE" id="PS00080">
    <property type="entry name" value="MULTICOPPER_OXIDASE2"/>
    <property type="match status" value="1"/>
</dbReference>
<dbReference type="EMBL" id="KV745297">
    <property type="protein sequence ID" value="OCK75595.1"/>
    <property type="molecule type" value="Genomic_DNA"/>
</dbReference>
<evidence type="ECO:0000256" key="13">
    <source>
        <dbReference type="ARBA" id="ARBA00023065"/>
    </source>
</evidence>
<dbReference type="Pfam" id="PF07731">
    <property type="entry name" value="Cu-oxidase_2"/>
    <property type="match status" value="1"/>
</dbReference>
<sequence length="583" mass="64024">MAISLSNFLNPISVLLLYVLRCNAVVITYDFNVSWVYANPDGAYNRPVIGINGQWPVPPITATKGDRIIVNVNNQLGNETTSLHFHGLFMNGTSHMDGPPGVTQCEIAPGKSFTYNFTVEQPGTYWYHSHTRGQYPDGLRGPLIIHDPDSPYKDLYDEEVVLTFSDWYHDLMHTLLPKFISLTNPTGAEPVPKASLINDTQNVKVFVQPGKTYLFRMVNMGAFAGQYLWFEGHTMQIVEVDGIYTFPEEVNMIYITAAQRYSVLVTAKNHSESNSPFVTSMDQDLFDKVPKSLNPNVTGWLIYDDSKPLPPAAMIENFDPFDDFNLIPHDLEPLYDHVDYALTLDLKMGNLGDGANYAFFNNITYVPPKVPTLYTALSTGGNATNAVVYGENTNSFVLNKGDIVQIILNSADSGKHPFHLHGHAFQVAVRSEADEGPYVTDIAMPPTPMRRDTIMVNPNGNFVLRFRADNPGIWLFHCHIEWHVASGLIATMVEAPLTLQQTLSGKIPADHLSACHDTNTPTAGNAAGNTINVLDLAGAPRPPPPLPTGFTARGIVALVFSVISAFAGLAVIAWYGAAPLGAV</sequence>
<evidence type="ECO:0000256" key="5">
    <source>
        <dbReference type="ARBA" id="ARBA00022692"/>
    </source>
</evidence>
<feature type="domain" description="Plastocyanin-like" evidence="21">
    <location>
        <begin position="33"/>
        <end position="149"/>
    </location>
</feature>
<evidence type="ECO:0000259" key="19">
    <source>
        <dbReference type="Pfam" id="PF00394"/>
    </source>
</evidence>
<evidence type="ECO:0000256" key="9">
    <source>
        <dbReference type="ARBA" id="ARBA00022989"/>
    </source>
</evidence>
<keyword evidence="23" id="KW-1185">Reference proteome</keyword>
<dbReference type="PANTHER" id="PTHR11709">
    <property type="entry name" value="MULTI-COPPER OXIDASE"/>
    <property type="match status" value="1"/>
</dbReference>
<keyword evidence="4" id="KW-0410">Iron transport</keyword>
<dbReference type="AlphaFoldDB" id="A0A8E2E1D5"/>
<dbReference type="InterPro" id="IPR002355">
    <property type="entry name" value="Cu_oxidase_Cu_BS"/>
</dbReference>
<reference evidence="22 23" key="1">
    <citation type="journal article" date="2016" name="Nat. Commun.">
        <title>Ectomycorrhizal ecology is imprinted in the genome of the dominant symbiotic fungus Cenococcum geophilum.</title>
        <authorList>
            <consortium name="DOE Joint Genome Institute"/>
            <person name="Peter M."/>
            <person name="Kohler A."/>
            <person name="Ohm R.A."/>
            <person name="Kuo A."/>
            <person name="Krutzmann J."/>
            <person name="Morin E."/>
            <person name="Arend M."/>
            <person name="Barry K.W."/>
            <person name="Binder M."/>
            <person name="Choi C."/>
            <person name="Clum A."/>
            <person name="Copeland A."/>
            <person name="Grisel N."/>
            <person name="Haridas S."/>
            <person name="Kipfer T."/>
            <person name="LaButti K."/>
            <person name="Lindquist E."/>
            <person name="Lipzen A."/>
            <person name="Maire R."/>
            <person name="Meier B."/>
            <person name="Mihaltcheva S."/>
            <person name="Molinier V."/>
            <person name="Murat C."/>
            <person name="Poggeler S."/>
            <person name="Quandt C.A."/>
            <person name="Sperisen C."/>
            <person name="Tritt A."/>
            <person name="Tisserant E."/>
            <person name="Crous P.W."/>
            <person name="Henrissat B."/>
            <person name="Nehls U."/>
            <person name="Egli S."/>
            <person name="Spatafora J.W."/>
            <person name="Grigoriev I.V."/>
            <person name="Martin F.M."/>
        </authorList>
    </citation>
    <scope>NUCLEOTIDE SEQUENCE [LARGE SCALE GENOMIC DNA]</scope>
    <source>
        <strain evidence="22 23">CBS 459.81</strain>
    </source>
</reference>
<evidence type="ECO:0000256" key="12">
    <source>
        <dbReference type="ARBA" id="ARBA00023008"/>
    </source>
</evidence>
<accession>A0A8E2E1D5</accession>
<feature type="domain" description="Plastocyanin-like" evidence="20">
    <location>
        <begin position="365"/>
        <end position="496"/>
    </location>
</feature>
<organism evidence="22 23">
    <name type="scientific">Lepidopterella palustris CBS 459.81</name>
    <dbReference type="NCBI Taxonomy" id="1314670"/>
    <lineage>
        <taxon>Eukaryota</taxon>
        <taxon>Fungi</taxon>
        <taxon>Dikarya</taxon>
        <taxon>Ascomycota</taxon>
        <taxon>Pezizomycotina</taxon>
        <taxon>Dothideomycetes</taxon>
        <taxon>Pleosporomycetidae</taxon>
        <taxon>Mytilinidiales</taxon>
        <taxon>Argynnaceae</taxon>
        <taxon>Lepidopterella</taxon>
    </lineage>
</organism>
<dbReference type="InterPro" id="IPR001117">
    <property type="entry name" value="Cu-oxidase_2nd"/>
</dbReference>
<feature type="chain" id="PRO_5034133570" evidence="18">
    <location>
        <begin position="25"/>
        <end position="583"/>
    </location>
</feature>
<feature type="domain" description="Plastocyanin-like" evidence="19">
    <location>
        <begin position="158"/>
        <end position="304"/>
    </location>
</feature>
<evidence type="ECO:0000259" key="21">
    <source>
        <dbReference type="Pfam" id="PF07732"/>
    </source>
</evidence>
<protein>
    <submittedName>
        <fullName evidence="22">Multicopper oxidase</fullName>
    </submittedName>
</protein>
<feature type="non-terminal residue" evidence="22">
    <location>
        <position position="1"/>
    </location>
</feature>
<evidence type="ECO:0000256" key="10">
    <source>
        <dbReference type="ARBA" id="ARBA00023002"/>
    </source>
</evidence>
<dbReference type="Proteomes" id="UP000250266">
    <property type="component" value="Unassembled WGS sequence"/>
</dbReference>
<name>A0A8E2E1D5_9PEZI</name>
<keyword evidence="12" id="KW-0186">Copper</keyword>
<evidence type="ECO:0000256" key="11">
    <source>
        <dbReference type="ARBA" id="ARBA00023004"/>
    </source>
</evidence>
<evidence type="ECO:0000256" key="8">
    <source>
        <dbReference type="ARBA" id="ARBA00022737"/>
    </source>
</evidence>
<dbReference type="InterPro" id="IPR045087">
    <property type="entry name" value="Cu-oxidase_fam"/>
</dbReference>
<evidence type="ECO:0000256" key="14">
    <source>
        <dbReference type="ARBA" id="ARBA00023136"/>
    </source>
</evidence>
<keyword evidence="10" id="KW-0560">Oxidoreductase</keyword>
<evidence type="ECO:0000313" key="23">
    <source>
        <dbReference type="Proteomes" id="UP000250266"/>
    </source>
</evidence>
<dbReference type="InterPro" id="IPR033138">
    <property type="entry name" value="Cu_oxidase_CS"/>
</dbReference>
<evidence type="ECO:0000313" key="22">
    <source>
        <dbReference type="EMBL" id="OCK75595.1"/>
    </source>
</evidence>
<evidence type="ECO:0000256" key="2">
    <source>
        <dbReference type="ARBA" id="ARBA00022448"/>
    </source>
</evidence>
<evidence type="ECO:0000256" key="17">
    <source>
        <dbReference type="SAM" id="Phobius"/>
    </source>
</evidence>
<proteinExistence type="inferred from homology"/>
<dbReference type="InterPro" id="IPR044130">
    <property type="entry name" value="CuRO_2_Fet3-like"/>
</dbReference>
<evidence type="ECO:0000256" key="6">
    <source>
        <dbReference type="ARBA" id="ARBA00022723"/>
    </source>
</evidence>
<dbReference type="PANTHER" id="PTHR11709:SF361">
    <property type="entry name" value="IRON TRANSPORT MULTICOPPER OXIDASE FET3"/>
    <property type="match status" value="1"/>
</dbReference>
<keyword evidence="3" id="KW-1003">Cell membrane</keyword>
<dbReference type="Gene3D" id="2.60.40.420">
    <property type="entry name" value="Cupredoxins - blue copper proteins"/>
    <property type="match status" value="3"/>
</dbReference>
<dbReference type="GO" id="GO:0004322">
    <property type="term" value="F:ferroxidase activity"/>
    <property type="evidence" value="ECO:0007669"/>
    <property type="project" value="TreeGrafter"/>
</dbReference>
<dbReference type="OrthoDB" id="2121828at2759"/>
<dbReference type="PROSITE" id="PS00079">
    <property type="entry name" value="MULTICOPPER_OXIDASE1"/>
    <property type="match status" value="2"/>
</dbReference>
<feature type="transmembrane region" description="Helical" evidence="17">
    <location>
        <begin position="555"/>
        <end position="577"/>
    </location>
</feature>
<keyword evidence="5 17" id="KW-0812">Transmembrane</keyword>
<keyword evidence="7 18" id="KW-0732">Signal</keyword>
<keyword evidence="15" id="KW-0325">Glycoprotein</keyword>
<comment type="similarity">
    <text evidence="1">Belongs to the multicopper oxidase family.</text>
</comment>
<evidence type="ECO:0000256" key="7">
    <source>
        <dbReference type="ARBA" id="ARBA00022729"/>
    </source>
</evidence>
<keyword evidence="14 17" id="KW-0472">Membrane</keyword>
<dbReference type="InterPro" id="IPR011707">
    <property type="entry name" value="Cu-oxidase-like_N"/>
</dbReference>
<dbReference type="GO" id="GO:0005507">
    <property type="term" value="F:copper ion binding"/>
    <property type="evidence" value="ECO:0007669"/>
    <property type="project" value="InterPro"/>
</dbReference>
<feature type="signal peptide" evidence="18">
    <location>
        <begin position="1"/>
        <end position="24"/>
    </location>
</feature>
<dbReference type="GO" id="GO:0033573">
    <property type="term" value="C:high-affinity iron permease complex"/>
    <property type="evidence" value="ECO:0007669"/>
    <property type="project" value="TreeGrafter"/>
</dbReference>
<keyword evidence="9 17" id="KW-1133">Transmembrane helix</keyword>
<evidence type="ECO:0000256" key="3">
    <source>
        <dbReference type="ARBA" id="ARBA00022475"/>
    </source>
</evidence>
<evidence type="ECO:0000259" key="20">
    <source>
        <dbReference type="Pfam" id="PF07731"/>
    </source>
</evidence>
<dbReference type="FunFam" id="2.60.40.420:FF:000022">
    <property type="entry name" value="FET5p Multicopper oxidase"/>
    <property type="match status" value="1"/>
</dbReference>